<reference evidence="2 3" key="3">
    <citation type="submission" date="2025-05" db="UniProtKB">
        <authorList>
            <consortium name="RefSeq"/>
        </authorList>
    </citation>
    <scope>IDENTIFICATION</scope>
    <source>
        <tissue evidence="2 3">Leaf</tissue>
    </source>
</reference>
<dbReference type="RefSeq" id="XP_019084690.1">
    <property type="nucleotide sequence ID" value="XM_019229145.1"/>
</dbReference>
<keyword evidence="1" id="KW-1185">Reference proteome</keyword>
<evidence type="ECO:0000313" key="3">
    <source>
        <dbReference type="RefSeq" id="XP_019084689.1"/>
    </source>
</evidence>
<proteinExistence type="predicted"/>
<reference evidence="1" key="1">
    <citation type="journal article" date="1997" name="Nucleic Acids Res.">
        <title>tRNAscan-SE: a program for improved detection of transfer RNA genes in genomic sequence.</title>
        <authorList>
            <person name="Lowe T.M."/>
            <person name="Eddy S.R."/>
        </authorList>
    </citation>
    <scope>NUCLEOTIDE SEQUENCE [LARGE SCALE GENOMIC DNA]</scope>
    <source>
        <strain evidence="1">r\DH55</strain>
    </source>
</reference>
<evidence type="ECO:0000313" key="2">
    <source>
        <dbReference type="RefSeq" id="XP_019084688.1"/>
    </source>
</evidence>
<organism evidence="1 3">
    <name type="scientific">Camelina sativa</name>
    <name type="common">False flax</name>
    <name type="synonym">Myagrum sativum</name>
    <dbReference type="NCBI Taxonomy" id="90675"/>
    <lineage>
        <taxon>Eukaryota</taxon>
        <taxon>Viridiplantae</taxon>
        <taxon>Streptophyta</taxon>
        <taxon>Embryophyta</taxon>
        <taxon>Tracheophyta</taxon>
        <taxon>Spermatophyta</taxon>
        <taxon>Magnoliopsida</taxon>
        <taxon>eudicotyledons</taxon>
        <taxon>Gunneridae</taxon>
        <taxon>Pentapetalae</taxon>
        <taxon>rosids</taxon>
        <taxon>malvids</taxon>
        <taxon>Brassicales</taxon>
        <taxon>Brassicaceae</taxon>
        <taxon>Camelineae</taxon>
        <taxon>Camelina</taxon>
    </lineage>
</organism>
<evidence type="ECO:0000313" key="1">
    <source>
        <dbReference type="Proteomes" id="UP000694864"/>
    </source>
</evidence>
<dbReference type="RefSeq" id="XP_019084689.1">
    <property type="nucleotide sequence ID" value="XM_019229144.1"/>
</dbReference>
<accession>A0ABM1QD51</accession>
<dbReference type="GeneID" id="104709550"/>
<dbReference type="RefSeq" id="XP_019084688.1">
    <property type="nucleotide sequence ID" value="XM_019229143.1"/>
</dbReference>
<name>A0ABM1QD51_CAMSA</name>
<reference evidence="1" key="2">
    <citation type="journal article" date="2014" name="Nat. Commun.">
        <title>The emerging biofuel crop Camelina sativa retains a highly undifferentiated hexaploid genome structure.</title>
        <authorList>
            <person name="Kagale S."/>
            <person name="Koh C."/>
            <person name="Nixon J."/>
            <person name="Bollina V."/>
            <person name="Clarke W.E."/>
            <person name="Tuteja R."/>
            <person name="Spillane C."/>
            <person name="Robinson S.J."/>
            <person name="Links M.G."/>
            <person name="Clarke C."/>
            <person name="Higgins E.E."/>
            <person name="Huebert T."/>
            <person name="Sharpe A.G."/>
            <person name="Parkin I.A."/>
        </authorList>
    </citation>
    <scope>NUCLEOTIDE SEQUENCE [LARGE SCALE GENOMIC DNA]</scope>
    <source>
        <strain evidence="1">r\DH55</strain>
    </source>
</reference>
<gene>
    <name evidence="2 3 4" type="primary">LOC104709550</name>
</gene>
<protein>
    <submittedName>
        <fullName evidence="2 3">Uncharacterized protein At3g43530-like</fullName>
    </submittedName>
</protein>
<dbReference type="Proteomes" id="UP000694864">
    <property type="component" value="Chromosome 8"/>
</dbReference>
<evidence type="ECO:0000313" key="4">
    <source>
        <dbReference type="RefSeq" id="XP_019084690.1"/>
    </source>
</evidence>
<sequence>MDVQEKFHEMRGFPLSKINDELGTTEVIDSILVPIDDNEKSLLQRITEKDDMDDTYDIVNHIHKGYNVRFEDMFNEDVQSRGGGGVRGESENMNEEVAAIEGPGNPSVADLVDLVNNFTTKGFLSLSMILYSSSKVLSVVTFSFSATDHKSASNSLLNAPIYLQSIQTWRLRDVH</sequence>